<dbReference type="RefSeq" id="WP_076168268.1">
    <property type="nucleotide sequence ID" value="NZ_MQUQ01000031.1"/>
</dbReference>
<feature type="region of interest" description="Disordered" evidence="1">
    <location>
        <begin position="203"/>
        <end position="233"/>
    </location>
</feature>
<evidence type="ECO:0000256" key="1">
    <source>
        <dbReference type="SAM" id="MobiDB-lite"/>
    </source>
</evidence>
<dbReference type="STRING" id="76021.BS329_38845"/>
<reference evidence="2 3" key="1">
    <citation type="submission" date="2016-01" db="EMBL/GenBank/DDBJ databases">
        <title>Amycolatopsis coloradensis genome sequencing and assembly.</title>
        <authorList>
            <person name="Mayilraj S."/>
        </authorList>
    </citation>
    <scope>NUCLEOTIDE SEQUENCE [LARGE SCALE GENOMIC DNA]</scope>
    <source>
        <strain evidence="2 3">DSM 44225</strain>
    </source>
</reference>
<feature type="compositionally biased region" description="Basic and acidic residues" evidence="1">
    <location>
        <begin position="340"/>
        <end position="368"/>
    </location>
</feature>
<gene>
    <name evidence="2" type="ORF">BS329_38845</name>
</gene>
<feature type="region of interest" description="Disordered" evidence="1">
    <location>
        <begin position="432"/>
        <end position="461"/>
    </location>
</feature>
<name>A0A1R0KET1_9PSEU</name>
<feature type="compositionally biased region" description="Basic and acidic residues" evidence="1">
    <location>
        <begin position="248"/>
        <end position="262"/>
    </location>
</feature>
<dbReference type="Proteomes" id="UP000187486">
    <property type="component" value="Unassembled WGS sequence"/>
</dbReference>
<sequence>MTEDGGAGRTGRANALETGREAVRAAIAGAVDVRAITSETGEQYLAEMQQLGDEYALHEWVQGYEMLAPRICRYPGCFEPPRPRTEGTKGGARPQYCEVVRDAHGEPAHTAPKSFAFRRQLEAGGPREPVAAEASNSVDARPVASARAMVPATVERLAELLEGQQAAISGHLDTVRRSMALLGDDEARQVEFEAIQAEADKKIRTAQDEERQANQRARKAEAEAARAAAAEREALQAAQEMAELVEQTENRRAEQESLDQGRVENAQQAEQAAVQAMETANQRATAAEADRDKKVKAAEDKATAEIRKANELADQRVKAAEDKAAKEIKAANDAANQRVKTAEADRDKKVKAANDAAEAARKDRDEKVGAAGAATARAEQDAANARTELGLAREDLTAVRAEVQNVRTKLEEEVGRTTGFREDLATVRAELKAEQAGRERDAEAARARLEEARAETERRVTEVSALKDAQLADLRTQLRAADDEDERTERQ</sequence>
<dbReference type="AlphaFoldDB" id="A0A1R0KET1"/>
<accession>A0A1R0KET1</accession>
<dbReference type="EMBL" id="MQUQ01000031">
    <property type="protein sequence ID" value="OLZ43618.1"/>
    <property type="molecule type" value="Genomic_DNA"/>
</dbReference>
<feature type="compositionally biased region" description="Basic and acidic residues" evidence="1">
    <location>
        <begin position="288"/>
        <end position="300"/>
    </location>
</feature>
<feature type="compositionally biased region" description="Low complexity" evidence="1">
    <location>
        <begin position="370"/>
        <end position="385"/>
    </location>
</feature>
<proteinExistence type="predicted"/>
<comment type="caution">
    <text evidence="2">The sequence shown here is derived from an EMBL/GenBank/DDBJ whole genome shotgun (WGS) entry which is preliminary data.</text>
</comment>
<protein>
    <submittedName>
        <fullName evidence="2">Uncharacterized protein</fullName>
    </submittedName>
</protein>
<feature type="region of interest" description="Disordered" evidence="1">
    <location>
        <begin position="246"/>
        <end position="300"/>
    </location>
</feature>
<evidence type="ECO:0000313" key="2">
    <source>
        <dbReference type="EMBL" id="OLZ43618.1"/>
    </source>
</evidence>
<keyword evidence="3" id="KW-1185">Reference proteome</keyword>
<feature type="compositionally biased region" description="Low complexity" evidence="1">
    <location>
        <begin position="266"/>
        <end position="276"/>
    </location>
</feature>
<dbReference type="OrthoDB" id="4751492at2"/>
<evidence type="ECO:0000313" key="3">
    <source>
        <dbReference type="Proteomes" id="UP000187486"/>
    </source>
</evidence>
<feature type="region of interest" description="Disordered" evidence="1">
    <location>
        <begin position="329"/>
        <end position="386"/>
    </location>
</feature>
<organism evidence="2 3">
    <name type="scientific">Amycolatopsis coloradensis</name>
    <dbReference type="NCBI Taxonomy" id="76021"/>
    <lineage>
        <taxon>Bacteria</taxon>
        <taxon>Bacillati</taxon>
        <taxon>Actinomycetota</taxon>
        <taxon>Actinomycetes</taxon>
        <taxon>Pseudonocardiales</taxon>
        <taxon>Pseudonocardiaceae</taxon>
        <taxon>Amycolatopsis</taxon>
    </lineage>
</organism>